<evidence type="ECO:0000256" key="5">
    <source>
        <dbReference type="ARBA" id="ARBA00023267"/>
    </source>
</evidence>
<dbReference type="Pfam" id="PF02786">
    <property type="entry name" value="CPSase_L_D2"/>
    <property type="match status" value="1"/>
</dbReference>
<name>A0A5C7I2F9_9ROSI</name>
<feature type="domain" description="ATP-grasp" evidence="8">
    <location>
        <begin position="196"/>
        <end position="394"/>
    </location>
</feature>
<dbReference type="InterPro" id="IPR016185">
    <property type="entry name" value="PreATP-grasp_dom_sf"/>
</dbReference>
<dbReference type="InterPro" id="IPR011761">
    <property type="entry name" value="ATP-grasp"/>
</dbReference>
<feature type="domain" description="Biotin carboxylation" evidence="9">
    <location>
        <begin position="45"/>
        <end position="428"/>
    </location>
</feature>
<evidence type="ECO:0008006" key="12">
    <source>
        <dbReference type="Google" id="ProtNLM"/>
    </source>
</evidence>
<keyword evidence="11" id="KW-1185">Reference proteome</keyword>
<evidence type="ECO:0000256" key="3">
    <source>
        <dbReference type="ARBA" id="ARBA00022741"/>
    </source>
</evidence>
<evidence type="ECO:0000259" key="8">
    <source>
        <dbReference type="PROSITE" id="PS50975"/>
    </source>
</evidence>
<dbReference type="InterPro" id="IPR013815">
    <property type="entry name" value="ATP_grasp_subdomain_1"/>
</dbReference>
<evidence type="ECO:0000259" key="9">
    <source>
        <dbReference type="PROSITE" id="PS50979"/>
    </source>
</evidence>
<organism evidence="10 11">
    <name type="scientific">Acer yangbiense</name>
    <dbReference type="NCBI Taxonomy" id="1000413"/>
    <lineage>
        <taxon>Eukaryota</taxon>
        <taxon>Viridiplantae</taxon>
        <taxon>Streptophyta</taxon>
        <taxon>Embryophyta</taxon>
        <taxon>Tracheophyta</taxon>
        <taxon>Spermatophyta</taxon>
        <taxon>Magnoliopsida</taxon>
        <taxon>eudicotyledons</taxon>
        <taxon>Gunneridae</taxon>
        <taxon>Pentapetalae</taxon>
        <taxon>rosids</taxon>
        <taxon>malvids</taxon>
        <taxon>Sapindales</taxon>
        <taxon>Sapindaceae</taxon>
        <taxon>Hippocastanoideae</taxon>
        <taxon>Acereae</taxon>
        <taxon>Acer</taxon>
    </lineage>
</organism>
<dbReference type="PANTHER" id="PTHR18866">
    <property type="entry name" value="CARBOXYLASE:PYRUVATE/ACETYL-COA/PROPIONYL-COA CARBOXYLASE"/>
    <property type="match status" value="1"/>
</dbReference>
<dbReference type="Proteomes" id="UP000323000">
    <property type="component" value="Chromosome 4"/>
</dbReference>
<comment type="caution">
    <text evidence="10">The sequence shown here is derived from an EMBL/GenBank/DDBJ whole genome shotgun (WGS) entry which is preliminary data.</text>
</comment>
<evidence type="ECO:0000256" key="4">
    <source>
        <dbReference type="ARBA" id="ARBA00022840"/>
    </source>
</evidence>
<feature type="region of interest" description="Disordered" evidence="7">
    <location>
        <begin position="1"/>
        <end position="37"/>
    </location>
</feature>
<keyword evidence="3 6" id="KW-0547">Nucleotide-binding</keyword>
<dbReference type="InterPro" id="IPR005479">
    <property type="entry name" value="CPAse_ATP-bd"/>
</dbReference>
<dbReference type="InterPro" id="IPR011764">
    <property type="entry name" value="Biotin_carboxylation_dom"/>
</dbReference>
<evidence type="ECO:0000313" key="11">
    <source>
        <dbReference type="Proteomes" id="UP000323000"/>
    </source>
</evidence>
<dbReference type="SUPFAM" id="SSF52440">
    <property type="entry name" value="PreATP-grasp domain"/>
    <property type="match status" value="1"/>
</dbReference>
<keyword evidence="5" id="KW-0092">Biotin</keyword>
<dbReference type="Gene3D" id="3.30.1490.20">
    <property type="entry name" value="ATP-grasp fold, A domain"/>
    <property type="match status" value="1"/>
</dbReference>
<dbReference type="PANTHER" id="PTHR18866:SF33">
    <property type="entry name" value="METHYLCROTONOYL-COA CARBOXYLASE SUBUNIT ALPHA, MITOCHONDRIAL-RELATED"/>
    <property type="match status" value="1"/>
</dbReference>
<sequence>MSNSSEPKRHVVNGFNSPSKIHTQTVSSPSTTLQRNNFSRQTAQQIEKILIANRGEIACRIIKTAKRLGIRTVAVYSDADEHSLHVKSADEAIRIGPPPARLSYLNGSSIVDAAIRTGAQVLSSKSLCVNLQMRLDSVVLNELLIIDGTCFTKWISCFDFLSESAHFAQLCGDKGLYIYWPPASAIRDMGDKSASKRIMGAAGVPLVPGYHGNEQDVDFMKSEADKIGYPILIKPTHGGGGKGMRIVQSQSDFVESFLGAQCEAAASFGINTILLEKYITQPRHIEVQIFGAKYGNVLHLYERDCSVQRRHQKIIEEAPAPNVTNEFRSHLGQAAVSAAKAVNYHRAGTVEFIVDTVSSQFYFMEMNTRLQVEHPVTEMIVGQDLVEWQIRVANGEPLPMSQLQVPILGDLPRPSRPNSVAIRFMACF</sequence>
<dbReference type="PROSITE" id="PS50979">
    <property type="entry name" value="BC"/>
    <property type="match status" value="1"/>
</dbReference>
<gene>
    <name evidence="10" type="ORF">EZV62_010687</name>
</gene>
<dbReference type="OrthoDB" id="196847at2759"/>
<dbReference type="PROSITE" id="PS00867">
    <property type="entry name" value="CPSASE_2"/>
    <property type="match status" value="1"/>
</dbReference>
<proteinExistence type="predicted"/>
<evidence type="ECO:0000256" key="2">
    <source>
        <dbReference type="ARBA" id="ARBA00022598"/>
    </source>
</evidence>
<dbReference type="PROSITE" id="PS50975">
    <property type="entry name" value="ATP_GRASP"/>
    <property type="match status" value="1"/>
</dbReference>
<dbReference type="PROSITE" id="PS00866">
    <property type="entry name" value="CPSASE_1"/>
    <property type="match status" value="1"/>
</dbReference>
<dbReference type="GO" id="GO:0005739">
    <property type="term" value="C:mitochondrion"/>
    <property type="evidence" value="ECO:0007669"/>
    <property type="project" value="TreeGrafter"/>
</dbReference>
<dbReference type="AlphaFoldDB" id="A0A5C7I2F9"/>
<dbReference type="GO" id="GO:0004485">
    <property type="term" value="F:methylcrotonoyl-CoA carboxylase activity"/>
    <property type="evidence" value="ECO:0007669"/>
    <property type="project" value="TreeGrafter"/>
</dbReference>
<dbReference type="FunFam" id="3.30.1490.20:FF:000003">
    <property type="entry name" value="acetyl-CoA carboxylase isoform X1"/>
    <property type="match status" value="1"/>
</dbReference>
<reference evidence="11" key="1">
    <citation type="journal article" date="2019" name="Gigascience">
        <title>De novo genome assembly of the endangered Acer yangbiense, a plant species with extremely small populations endemic to Yunnan Province, China.</title>
        <authorList>
            <person name="Yang J."/>
            <person name="Wariss H.M."/>
            <person name="Tao L."/>
            <person name="Zhang R."/>
            <person name="Yun Q."/>
            <person name="Hollingsworth P."/>
            <person name="Dao Z."/>
            <person name="Luo G."/>
            <person name="Guo H."/>
            <person name="Ma Y."/>
            <person name="Sun W."/>
        </authorList>
    </citation>
    <scope>NUCLEOTIDE SEQUENCE [LARGE SCALE GENOMIC DNA]</scope>
    <source>
        <strain evidence="11">cv. Malutang</strain>
    </source>
</reference>
<evidence type="ECO:0000256" key="7">
    <source>
        <dbReference type="SAM" id="MobiDB-lite"/>
    </source>
</evidence>
<dbReference type="GO" id="GO:0005524">
    <property type="term" value="F:ATP binding"/>
    <property type="evidence" value="ECO:0007669"/>
    <property type="project" value="UniProtKB-UniRule"/>
</dbReference>
<feature type="compositionally biased region" description="Polar residues" evidence="7">
    <location>
        <begin position="14"/>
        <end position="37"/>
    </location>
</feature>
<dbReference type="Pfam" id="PF00289">
    <property type="entry name" value="Biotin_carb_N"/>
    <property type="match status" value="1"/>
</dbReference>
<evidence type="ECO:0000256" key="1">
    <source>
        <dbReference type="ARBA" id="ARBA00001953"/>
    </source>
</evidence>
<dbReference type="Gene3D" id="3.30.470.20">
    <property type="entry name" value="ATP-grasp fold, B domain"/>
    <property type="match status" value="1"/>
</dbReference>
<keyword evidence="4 6" id="KW-0067">ATP-binding</keyword>
<comment type="cofactor">
    <cofactor evidence="1">
        <name>biotin</name>
        <dbReference type="ChEBI" id="CHEBI:57586"/>
    </cofactor>
</comment>
<dbReference type="GO" id="GO:0046872">
    <property type="term" value="F:metal ion binding"/>
    <property type="evidence" value="ECO:0007669"/>
    <property type="project" value="InterPro"/>
</dbReference>
<protein>
    <recommendedName>
        <fullName evidence="12">ATP-grasp domain-containing protein</fullName>
    </recommendedName>
</protein>
<dbReference type="InterPro" id="IPR050856">
    <property type="entry name" value="Biotin_carboxylase_complex"/>
</dbReference>
<keyword evidence="2" id="KW-0436">Ligase</keyword>
<accession>A0A5C7I2F9</accession>
<evidence type="ECO:0000256" key="6">
    <source>
        <dbReference type="PROSITE-ProRule" id="PRU00409"/>
    </source>
</evidence>
<dbReference type="InterPro" id="IPR005481">
    <property type="entry name" value="BC-like_N"/>
</dbReference>
<dbReference type="SUPFAM" id="SSF56059">
    <property type="entry name" value="Glutathione synthetase ATP-binding domain-like"/>
    <property type="match status" value="1"/>
</dbReference>
<dbReference type="Gene3D" id="3.40.50.20">
    <property type="match status" value="1"/>
</dbReference>
<evidence type="ECO:0000313" key="10">
    <source>
        <dbReference type="EMBL" id="TXG63693.1"/>
    </source>
</evidence>
<dbReference type="EMBL" id="VAHF01000004">
    <property type="protein sequence ID" value="TXG63693.1"/>
    <property type="molecule type" value="Genomic_DNA"/>
</dbReference>